<dbReference type="GO" id="GO:0012505">
    <property type="term" value="C:endomembrane system"/>
    <property type="evidence" value="ECO:0007669"/>
    <property type="project" value="UniProtKB-SubCell"/>
</dbReference>
<evidence type="ECO:0000256" key="13">
    <source>
        <dbReference type="HAMAP-Rule" id="MF_00530"/>
    </source>
</evidence>
<dbReference type="GO" id="GO:0005524">
    <property type="term" value="F:ATP binding"/>
    <property type="evidence" value="ECO:0007669"/>
    <property type="project" value="UniProtKB-UniRule"/>
</dbReference>
<evidence type="ECO:0000256" key="1">
    <source>
        <dbReference type="ARBA" id="ARBA00003543"/>
    </source>
</evidence>
<dbReference type="RefSeq" id="WP_076838513.1">
    <property type="nucleotide sequence ID" value="NZ_CP019434.1"/>
</dbReference>
<sequence length="145" mass="16177">MDSTDPRRSVRLSIVTAQSELFRGEVDTVILPAQAGEICVLPGHTPLLARINPGEGRYRIGNEWTYLFLEGGFLEIQPHEVTVLADTAVRAEAIDAQAAAEAVKQAQKRESKAQLPYDQQLAQLELMRALAMLKVAEDMLRKHRR</sequence>
<evidence type="ECO:0000256" key="5">
    <source>
        <dbReference type="ARBA" id="ARBA00014480"/>
    </source>
</evidence>
<dbReference type="InterPro" id="IPR020546">
    <property type="entry name" value="ATP_synth_F1_dsu/esu_N"/>
</dbReference>
<evidence type="ECO:0000256" key="2">
    <source>
        <dbReference type="ARBA" id="ARBA00004184"/>
    </source>
</evidence>
<evidence type="ECO:0000256" key="8">
    <source>
        <dbReference type="ARBA" id="ARBA00023136"/>
    </source>
</evidence>
<dbReference type="HAMAP" id="MF_00530">
    <property type="entry name" value="ATP_synth_epsil_bac"/>
    <property type="match status" value="1"/>
</dbReference>
<protein>
    <recommendedName>
        <fullName evidence="5 13">ATP synthase epsilon chain</fullName>
    </recommendedName>
    <alternativeName>
        <fullName evidence="12 13">ATP synthase F1 sector epsilon subunit</fullName>
    </alternativeName>
    <alternativeName>
        <fullName evidence="11 13">F-ATPase epsilon subunit</fullName>
    </alternativeName>
</protein>
<dbReference type="Pfam" id="PF02823">
    <property type="entry name" value="ATP-synt_DE_N"/>
    <property type="match status" value="1"/>
</dbReference>
<keyword evidence="9 13" id="KW-0139">CF(1)</keyword>
<comment type="subcellular location">
    <subcellularLocation>
        <location evidence="13">Cell membrane</location>
        <topology evidence="13">Peripheral membrane protein</topology>
    </subcellularLocation>
    <subcellularLocation>
        <location evidence="2">Endomembrane system</location>
        <topology evidence="2">Peripheral membrane protein</topology>
    </subcellularLocation>
</comment>
<evidence type="ECO:0000256" key="4">
    <source>
        <dbReference type="ARBA" id="ARBA00011648"/>
    </source>
</evidence>
<keyword evidence="17" id="KW-1185">Reference proteome</keyword>
<name>A0A1P8ULE6_9GAMM</name>
<gene>
    <name evidence="13" type="primary">atpC</name>
    <name evidence="16" type="ORF">BW247_10185</name>
</gene>
<evidence type="ECO:0000256" key="9">
    <source>
        <dbReference type="ARBA" id="ARBA00023196"/>
    </source>
</evidence>
<comment type="similarity">
    <text evidence="3 13 14">Belongs to the ATPase epsilon chain family.</text>
</comment>
<evidence type="ECO:0000313" key="16">
    <source>
        <dbReference type="EMBL" id="APZ44655.1"/>
    </source>
</evidence>
<evidence type="ECO:0000256" key="6">
    <source>
        <dbReference type="ARBA" id="ARBA00022448"/>
    </source>
</evidence>
<organism evidence="16 17">
    <name type="scientific">Acidihalobacter ferrooxydans</name>
    <dbReference type="NCBI Taxonomy" id="1765967"/>
    <lineage>
        <taxon>Bacteria</taxon>
        <taxon>Pseudomonadati</taxon>
        <taxon>Pseudomonadota</taxon>
        <taxon>Gammaproteobacteria</taxon>
        <taxon>Chromatiales</taxon>
        <taxon>Ectothiorhodospiraceae</taxon>
        <taxon>Acidihalobacter</taxon>
    </lineage>
</organism>
<dbReference type="KEGG" id="afy:BW247_10185"/>
<dbReference type="AlphaFoldDB" id="A0A1P8ULE6"/>
<dbReference type="NCBIfam" id="TIGR01216">
    <property type="entry name" value="ATP_synt_epsi"/>
    <property type="match status" value="1"/>
</dbReference>
<evidence type="ECO:0000256" key="7">
    <source>
        <dbReference type="ARBA" id="ARBA00023065"/>
    </source>
</evidence>
<dbReference type="SUPFAM" id="SSF51344">
    <property type="entry name" value="Epsilon subunit of F1F0-ATP synthase N-terminal domain"/>
    <property type="match status" value="1"/>
</dbReference>
<dbReference type="Gene3D" id="2.60.15.10">
    <property type="entry name" value="F0F1 ATP synthase delta/epsilon subunit, N-terminal"/>
    <property type="match status" value="1"/>
</dbReference>
<comment type="subunit">
    <text evidence="4 13 14">F-type ATPases have 2 components, CF(1) - the catalytic core - and CF(0) - the membrane proton channel. CF(1) has five subunits: alpha(3), beta(3), gamma(1), delta(1), epsilon(1). CF(0) has three main subunits: a, b and c.</text>
</comment>
<evidence type="ECO:0000259" key="15">
    <source>
        <dbReference type="Pfam" id="PF02823"/>
    </source>
</evidence>
<keyword evidence="13" id="KW-0375">Hydrogen ion transport</keyword>
<evidence type="ECO:0000256" key="10">
    <source>
        <dbReference type="ARBA" id="ARBA00023310"/>
    </source>
</evidence>
<keyword evidence="6 13" id="KW-0813">Transport</keyword>
<keyword evidence="10 13" id="KW-0066">ATP synthesis</keyword>
<keyword evidence="7 13" id="KW-0406">Ion transport</keyword>
<dbReference type="CDD" id="cd12152">
    <property type="entry name" value="F1-ATPase_delta"/>
    <property type="match status" value="1"/>
</dbReference>
<dbReference type="GO" id="GO:0005886">
    <property type="term" value="C:plasma membrane"/>
    <property type="evidence" value="ECO:0007669"/>
    <property type="project" value="UniProtKB-SubCell"/>
</dbReference>
<accession>A0A1P8ULE6</accession>
<dbReference type="PANTHER" id="PTHR13822">
    <property type="entry name" value="ATP SYNTHASE DELTA/EPSILON CHAIN"/>
    <property type="match status" value="1"/>
</dbReference>
<reference evidence="16 17" key="1">
    <citation type="submission" date="2017-01" db="EMBL/GenBank/DDBJ databases">
        <title>Draft sequence of Acidihalobacter ferrooxidans strain DSM 14175 (strain V8).</title>
        <authorList>
            <person name="Khaleque H.N."/>
            <person name="Ramsay J.P."/>
            <person name="Murphy R.J.T."/>
            <person name="Kaksonen A.H."/>
            <person name="Boxall N.J."/>
            <person name="Watkin E.L.J."/>
        </authorList>
    </citation>
    <scope>NUCLEOTIDE SEQUENCE [LARGE SCALE GENOMIC DNA]</scope>
    <source>
        <strain evidence="16 17">V8</strain>
    </source>
</reference>
<evidence type="ECO:0000256" key="11">
    <source>
        <dbReference type="ARBA" id="ARBA00030215"/>
    </source>
</evidence>
<evidence type="ECO:0000313" key="17">
    <source>
        <dbReference type="Proteomes" id="UP000243807"/>
    </source>
</evidence>
<dbReference type="EMBL" id="CP019434">
    <property type="protein sequence ID" value="APZ44655.1"/>
    <property type="molecule type" value="Genomic_DNA"/>
</dbReference>
<evidence type="ECO:0000256" key="12">
    <source>
        <dbReference type="ARBA" id="ARBA00031795"/>
    </source>
</evidence>
<proteinExistence type="inferred from homology"/>
<dbReference type="PANTHER" id="PTHR13822:SF10">
    <property type="entry name" value="ATP SYNTHASE EPSILON CHAIN, CHLOROPLASTIC"/>
    <property type="match status" value="1"/>
</dbReference>
<keyword evidence="8 13" id="KW-0472">Membrane</keyword>
<evidence type="ECO:0000256" key="14">
    <source>
        <dbReference type="RuleBase" id="RU003656"/>
    </source>
</evidence>
<keyword evidence="13" id="KW-1003">Cell membrane</keyword>
<dbReference type="Proteomes" id="UP000243807">
    <property type="component" value="Chromosome"/>
</dbReference>
<evidence type="ECO:0000256" key="3">
    <source>
        <dbReference type="ARBA" id="ARBA00005712"/>
    </source>
</evidence>
<dbReference type="InterPro" id="IPR036771">
    <property type="entry name" value="ATPsynth_dsu/esu_N"/>
</dbReference>
<dbReference type="STRING" id="1765967.BW247_10185"/>
<dbReference type="GO" id="GO:0045259">
    <property type="term" value="C:proton-transporting ATP synthase complex"/>
    <property type="evidence" value="ECO:0007669"/>
    <property type="project" value="UniProtKB-KW"/>
</dbReference>
<feature type="domain" description="ATP synthase F1 complex delta/epsilon subunit N-terminal" evidence="15">
    <location>
        <begin position="11"/>
        <end position="88"/>
    </location>
</feature>
<dbReference type="GO" id="GO:0046933">
    <property type="term" value="F:proton-transporting ATP synthase activity, rotational mechanism"/>
    <property type="evidence" value="ECO:0007669"/>
    <property type="project" value="UniProtKB-UniRule"/>
</dbReference>
<comment type="function">
    <text evidence="1 13">Produces ATP from ADP in the presence of a proton gradient across the membrane.</text>
</comment>
<dbReference type="InterPro" id="IPR001469">
    <property type="entry name" value="ATP_synth_F1_dsu/esu"/>
</dbReference>